<name>A0A0B0NC52_GOSAR</name>
<keyword evidence="2" id="KW-1185">Reference proteome</keyword>
<dbReference type="Proteomes" id="UP000032142">
    <property type="component" value="Unassembled WGS sequence"/>
</dbReference>
<dbReference type="EMBL" id="JRRC01503806">
    <property type="protein sequence ID" value="KHG08646.1"/>
    <property type="molecule type" value="Genomic_DNA"/>
</dbReference>
<organism evidence="1 2">
    <name type="scientific">Gossypium arboreum</name>
    <name type="common">Tree cotton</name>
    <name type="synonym">Gossypium nanking</name>
    <dbReference type="NCBI Taxonomy" id="29729"/>
    <lineage>
        <taxon>Eukaryota</taxon>
        <taxon>Viridiplantae</taxon>
        <taxon>Streptophyta</taxon>
        <taxon>Embryophyta</taxon>
        <taxon>Tracheophyta</taxon>
        <taxon>Spermatophyta</taxon>
        <taxon>Magnoliopsida</taxon>
        <taxon>eudicotyledons</taxon>
        <taxon>Gunneridae</taxon>
        <taxon>Pentapetalae</taxon>
        <taxon>rosids</taxon>
        <taxon>malvids</taxon>
        <taxon>Malvales</taxon>
        <taxon>Malvaceae</taxon>
        <taxon>Malvoideae</taxon>
        <taxon>Gossypium</taxon>
    </lineage>
</organism>
<evidence type="ECO:0000313" key="2">
    <source>
        <dbReference type="Proteomes" id="UP000032142"/>
    </source>
</evidence>
<protein>
    <submittedName>
        <fullName evidence="1">Uncharacterized protein</fullName>
    </submittedName>
</protein>
<gene>
    <name evidence="1" type="ORF">F383_35728</name>
</gene>
<accession>A0A0B0NC52</accession>
<reference evidence="2" key="1">
    <citation type="submission" date="2014-09" db="EMBL/GenBank/DDBJ databases">
        <authorList>
            <person name="Mudge J."/>
            <person name="Ramaraj T."/>
            <person name="Lindquist I.E."/>
            <person name="Bharti A.K."/>
            <person name="Sundararajan A."/>
            <person name="Cameron C.T."/>
            <person name="Woodward J.E."/>
            <person name="May G.D."/>
            <person name="Brubaker C."/>
            <person name="Broadhvest J."/>
            <person name="Wilkins T.A."/>
        </authorList>
    </citation>
    <scope>NUCLEOTIDE SEQUENCE</scope>
    <source>
        <strain evidence="2">cv. AKA8401</strain>
    </source>
</reference>
<evidence type="ECO:0000313" key="1">
    <source>
        <dbReference type="EMBL" id="KHG08646.1"/>
    </source>
</evidence>
<comment type="caution">
    <text evidence="1">The sequence shown here is derived from an EMBL/GenBank/DDBJ whole genome shotgun (WGS) entry which is preliminary data.</text>
</comment>
<sequence length="26" mass="3328">MACIGYFKDDKYDYLRLWYWYILCKG</sequence>
<proteinExistence type="predicted"/>
<dbReference type="AlphaFoldDB" id="A0A0B0NC52"/>